<evidence type="ECO:0000313" key="3">
    <source>
        <dbReference type="Proteomes" id="UP001529510"/>
    </source>
</evidence>
<sequence>LVLEFDLLVYAFGQFPLVVVTWMCMFLVYPTSNFRAVWTVLAGSLLLLYQGLCLGFLPTYVVLKNGLPPAS</sequence>
<feature type="non-terminal residue" evidence="2">
    <location>
        <position position="1"/>
    </location>
</feature>
<keyword evidence="1" id="KW-0812">Transmembrane</keyword>
<proteinExistence type="predicted"/>
<accession>A0ABD0QMR0</accession>
<reference evidence="2 3" key="1">
    <citation type="submission" date="2024-05" db="EMBL/GenBank/DDBJ databases">
        <title>Genome sequencing and assembly of Indian major carp, Cirrhinus mrigala (Hamilton, 1822).</title>
        <authorList>
            <person name="Mohindra V."/>
            <person name="Chowdhury L.M."/>
            <person name="Lal K."/>
            <person name="Jena J.K."/>
        </authorList>
    </citation>
    <scope>NUCLEOTIDE SEQUENCE [LARGE SCALE GENOMIC DNA]</scope>
    <source>
        <strain evidence="2">CM1030</strain>
        <tissue evidence="2">Blood</tissue>
    </source>
</reference>
<organism evidence="2 3">
    <name type="scientific">Cirrhinus mrigala</name>
    <name type="common">Mrigala</name>
    <dbReference type="NCBI Taxonomy" id="683832"/>
    <lineage>
        <taxon>Eukaryota</taxon>
        <taxon>Metazoa</taxon>
        <taxon>Chordata</taxon>
        <taxon>Craniata</taxon>
        <taxon>Vertebrata</taxon>
        <taxon>Euteleostomi</taxon>
        <taxon>Actinopterygii</taxon>
        <taxon>Neopterygii</taxon>
        <taxon>Teleostei</taxon>
        <taxon>Ostariophysi</taxon>
        <taxon>Cypriniformes</taxon>
        <taxon>Cyprinidae</taxon>
        <taxon>Labeoninae</taxon>
        <taxon>Labeonini</taxon>
        <taxon>Cirrhinus</taxon>
    </lineage>
</organism>
<evidence type="ECO:0000256" key="1">
    <source>
        <dbReference type="SAM" id="Phobius"/>
    </source>
</evidence>
<protein>
    <submittedName>
        <fullName evidence="2">Uncharacterized protein</fullName>
    </submittedName>
</protein>
<keyword evidence="3" id="KW-1185">Reference proteome</keyword>
<dbReference type="EMBL" id="JAMKFB020000008">
    <property type="protein sequence ID" value="KAL0186978.1"/>
    <property type="molecule type" value="Genomic_DNA"/>
</dbReference>
<name>A0ABD0QMR0_CIRMR</name>
<feature type="non-terminal residue" evidence="2">
    <location>
        <position position="71"/>
    </location>
</feature>
<keyword evidence="1" id="KW-1133">Transmembrane helix</keyword>
<dbReference type="AlphaFoldDB" id="A0ABD0QMR0"/>
<keyword evidence="1" id="KW-0472">Membrane</keyword>
<feature type="transmembrane region" description="Helical" evidence="1">
    <location>
        <begin position="36"/>
        <end position="63"/>
    </location>
</feature>
<evidence type="ECO:0000313" key="2">
    <source>
        <dbReference type="EMBL" id="KAL0186978.1"/>
    </source>
</evidence>
<feature type="transmembrane region" description="Helical" evidence="1">
    <location>
        <begin position="7"/>
        <end position="30"/>
    </location>
</feature>
<dbReference type="Proteomes" id="UP001529510">
    <property type="component" value="Unassembled WGS sequence"/>
</dbReference>
<comment type="caution">
    <text evidence="2">The sequence shown here is derived from an EMBL/GenBank/DDBJ whole genome shotgun (WGS) entry which is preliminary data.</text>
</comment>
<gene>
    <name evidence="2" type="ORF">M9458_018648</name>
</gene>